<accession>A0A813VJI0</accession>
<dbReference type="SUPFAM" id="SSF101898">
    <property type="entry name" value="NHL repeat"/>
    <property type="match status" value="1"/>
</dbReference>
<protein>
    <submittedName>
        <fullName evidence="4">Uncharacterized protein</fullName>
    </submittedName>
</protein>
<dbReference type="Proteomes" id="UP000663891">
    <property type="component" value="Unassembled WGS sequence"/>
</dbReference>
<dbReference type="InterPro" id="IPR019734">
    <property type="entry name" value="TPR_rpt"/>
</dbReference>
<dbReference type="GO" id="GO:0008270">
    <property type="term" value="F:zinc ion binding"/>
    <property type="evidence" value="ECO:0007669"/>
    <property type="project" value="UniProtKB-KW"/>
</dbReference>
<dbReference type="Pfam" id="PF01436">
    <property type="entry name" value="NHL"/>
    <property type="match status" value="1"/>
</dbReference>
<sequence>MATAVLSNDHFYTNTDEKSLEIFSLIWLDASVNVKDTRDTEVKLRSIINHIKKFQDIKLCQHYIEQTSQKDRLVIIVSGRLGLEIVPYIHQLRQVISIYVYCMDKKNNEQWALKFAKVKSVVVDLDELVSQITTDHKIQKKIEEPLSINIFTTNIDAGKSTTGVNEQFVCSQILVDCLLRLKSNEIDKNELMNCCQNEYVGNYTELNNIREFEKDYSPDKVLWWYTKETFFYKTLNAALRTQNIHMIFLFRAFIYDIYYQLQKSQSKHPLQVYRSQLMSSDELDSLKNNIGLFISVNSFFSTSDERRTALFLLGDITTPIDSERVLFEIDADPEIVTTKPFANISKYSDFPDESEVLFMIGSIFRLTNVYRNDDQIWIIRMTLCNDDEHDLQQVLMYMKQQIENEETNLRTLGNVLWEMGKFDLAEKYFNRLLQKLPSNDPLVSSLYEDLVELASQRGDYDMSMKWRQKLLTFKKENPLATNVSTNKTNNSIGQSILVDHININAEWKQHGITVAGGNVQGNQLNQLDLPCGIYVDDDHQTIYVADYANDRIVEWKYGAKNGQVVAGGNGKGNRSNQLYHPTDVIVDKKNDSIIICDRGNRRVVRWSRQNGKNGKTIISDIDCRGLAMDNNGDLYVSDTKKNEVRRWKQGERKGTIVAGGNGQGNHLNQLNWPTYIFVDGDHSVYVSDYRNHRVMKWMKGAKEGIVAAGGNGRGNALTQLCHPQGVTVNHWGNIYVADSFNNRIMRWSQGSCEGSIVVGKYEKAEQSSQLNRPSGLSFDVEGNLYIVDCYNNRVKKLDMGEIPPKSYHYLTKYLPAGIKDLSAETEDLSDGSENLSDESVHLPLETEYLPDKTDYLPVETKYRSVRTNPKDFIEFEESHCNNGSIPTESLTNLIRLFEIDDEMYN</sequence>
<dbReference type="PROSITE" id="PS51125">
    <property type="entry name" value="NHL"/>
    <property type="match status" value="1"/>
</dbReference>
<dbReference type="Gene3D" id="3.90.176.10">
    <property type="entry name" value="Toxin ADP-ribosyltransferase, Chain A, domain 1"/>
    <property type="match status" value="1"/>
</dbReference>
<dbReference type="EMBL" id="CAJNON010000037">
    <property type="protein sequence ID" value="CAF0841664.1"/>
    <property type="molecule type" value="Genomic_DNA"/>
</dbReference>
<dbReference type="InterPro" id="IPR011990">
    <property type="entry name" value="TPR-like_helical_dom_sf"/>
</dbReference>
<proteinExistence type="predicted"/>
<gene>
    <name evidence="4" type="ORF">VCS650_LOCUS6171</name>
</gene>
<dbReference type="SUPFAM" id="SSF48452">
    <property type="entry name" value="TPR-like"/>
    <property type="match status" value="1"/>
</dbReference>
<evidence type="ECO:0000313" key="5">
    <source>
        <dbReference type="Proteomes" id="UP000663891"/>
    </source>
</evidence>
<dbReference type="PANTHER" id="PTHR24104:SF25">
    <property type="entry name" value="PROTEIN LIN-41"/>
    <property type="match status" value="1"/>
</dbReference>
<keyword evidence="1" id="KW-0677">Repeat</keyword>
<dbReference type="PROSITE" id="PS50005">
    <property type="entry name" value="TPR"/>
    <property type="match status" value="1"/>
</dbReference>
<dbReference type="PANTHER" id="PTHR24104">
    <property type="entry name" value="E3 UBIQUITIN-PROTEIN LIGASE NHLRC1-RELATED"/>
    <property type="match status" value="1"/>
</dbReference>
<feature type="repeat" description="NHL" evidence="3">
    <location>
        <begin position="769"/>
        <end position="800"/>
    </location>
</feature>
<dbReference type="GO" id="GO:0000209">
    <property type="term" value="P:protein polyubiquitination"/>
    <property type="evidence" value="ECO:0007669"/>
    <property type="project" value="TreeGrafter"/>
</dbReference>
<dbReference type="InterPro" id="IPR050952">
    <property type="entry name" value="TRIM-NHL_E3_ligases"/>
</dbReference>
<evidence type="ECO:0000256" key="3">
    <source>
        <dbReference type="PROSITE-ProRule" id="PRU00504"/>
    </source>
</evidence>
<dbReference type="CDD" id="cd05819">
    <property type="entry name" value="NHL"/>
    <property type="match status" value="1"/>
</dbReference>
<evidence type="ECO:0000256" key="1">
    <source>
        <dbReference type="ARBA" id="ARBA00022737"/>
    </source>
</evidence>
<reference evidence="4" key="1">
    <citation type="submission" date="2021-02" db="EMBL/GenBank/DDBJ databases">
        <authorList>
            <person name="Nowell W R."/>
        </authorList>
    </citation>
    <scope>NUCLEOTIDE SEQUENCE</scope>
</reference>
<feature type="repeat" description="TPR" evidence="2">
    <location>
        <begin position="406"/>
        <end position="439"/>
    </location>
</feature>
<dbReference type="Gene3D" id="2.120.10.30">
    <property type="entry name" value="TolB, C-terminal domain"/>
    <property type="match status" value="2"/>
</dbReference>
<keyword evidence="2" id="KW-0802">TPR repeat</keyword>
<dbReference type="InterPro" id="IPR001258">
    <property type="entry name" value="NHL_repeat"/>
</dbReference>
<dbReference type="GO" id="GO:0061630">
    <property type="term" value="F:ubiquitin protein ligase activity"/>
    <property type="evidence" value="ECO:0007669"/>
    <property type="project" value="TreeGrafter"/>
</dbReference>
<dbReference type="PROSITE" id="PS51996">
    <property type="entry name" value="TR_MART"/>
    <property type="match status" value="1"/>
</dbReference>
<dbReference type="Gene3D" id="2.40.10.500">
    <property type="match status" value="1"/>
</dbReference>
<dbReference type="GO" id="GO:0043161">
    <property type="term" value="P:proteasome-mediated ubiquitin-dependent protein catabolic process"/>
    <property type="evidence" value="ECO:0007669"/>
    <property type="project" value="TreeGrafter"/>
</dbReference>
<name>A0A813VJI0_9BILA</name>
<dbReference type="SUPFAM" id="SSF56399">
    <property type="entry name" value="ADP-ribosylation"/>
    <property type="match status" value="1"/>
</dbReference>
<dbReference type="AlphaFoldDB" id="A0A813VJI0"/>
<evidence type="ECO:0000313" key="4">
    <source>
        <dbReference type="EMBL" id="CAF0841664.1"/>
    </source>
</evidence>
<comment type="caution">
    <text evidence="4">The sequence shown here is derived from an EMBL/GenBank/DDBJ whole genome shotgun (WGS) entry which is preliminary data.</text>
</comment>
<dbReference type="Gene3D" id="1.25.40.10">
    <property type="entry name" value="Tetratricopeptide repeat domain"/>
    <property type="match status" value="1"/>
</dbReference>
<evidence type="ECO:0000256" key="2">
    <source>
        <dbReference type="PROSITE-ProRule" id="PRU00339"/>
    </source>
</evidence>
<dbReference type="InterPro" id="IPR011042">
    <property type="entry name" value="6-blade_b-propeller_TolB-like"/>
</dbReference>
<organism evidence="4 5">
    <name type="scientific">Adineta steineri</name>
    <dbReference type="NCBI Taxonomy" id="433720"/>
    <lineage>
        <taxon>Eukaryota</taxon>
        <taxon>Metazoa</taxon>
        <taxon>Spiralia</taxon>
        <taxon>Gnathifera</taxon>
        <taxon>Rotifera</taxon>
        <taxon>Eurotatoria</taxon>
        <taxon>Bdelloidea</taxon>
        <taxon>Adinetida</taxon>
        <taxon>Adinetidae</taxon>
        <taxon>Adineta</taxon>
    </lineage>
</organism>